<dbReference type="Gene3D" id="1.10.10.970">
    <property type="entry name" value="RNA 2'-phosphotransferase, Tpt1/KptA family, N-terminal domain"/>
    <property type="match status" value="1"/>
</dbReference>
<dbReference type="InterPro" id="IPR002745">
    <property type="entry name" value="Ptrans_KptA/Tpt1"/>
</dbReference>
<evidence type="ECO:0000313" key="7">
    <source>
        <dbReference type="Proteomes" id="UP000324143"/>
    </source>
</evidence>
<keyword evidence="2 5" id="KW-0808">Transferase</keyword>
<dbReference type="GO" id="GO:0000215">
    <property type="term" value="F:tRNA 2'-phosphotransferase activity"/>
    <property type="evidence" value="ECO:0007669"/>
    <property type="project" value="TreeGrafter"/>
</dbReference>
<reference evidence="6" key="1">
    <citation type="submission" date="2019-08" db="EMBL/GenBank/DDBJ databases">
        <title>Genomic characterization of a novel candidate phylum (ARYD3) from a high temperature, high salinity tertiary oil reservoir in north central Oklahoma, USA.</title>
        <authorList>
            <person name="Youssef N.H."/>
            <person name="Yadav A."/>
            <person name="Elshahed M.S."/>
        </authorList>
    </citation>
    <scope>NUCLEOTIDE SEQUENCE [LARGE SCALE GENOMIC DNA]</scope>
    <source>
        <strain evidence="6">ARYD3</strain>
    </source>
</reference>
<accession>A0A5D0MAH1</accession>
<dbReference type="GO" id="GO:0006388">
    <property type="term" value="P:tRNA splicing, via endonucleolytic cleavage and ligation"/>
    <property type="evidence" value="ECO:0007669"/>
    <property type="project" value="UniProtKB-UniRule"/>
</dbReference>
<comment type="caution">
    <text evidence="6">The sequence shown here is derived from an EMBL/GenBank/DDBJ whole genome shotgun (WGS) entry which is preliminary data.</text>
</comment>
<dbReference type="InterPro" id="IPR042080">
    <property type="entry name" value="RNA_2'-PTrans_N"/>
</dbReference>
<comment type="function">
    <text evidence="4 5">Removes the 2'-phosphate from RNA via an intermediate in which the phosphate is ADP-ribosylated by NAD followed by a presumed transesterification to release the RNA and generate ADP-ribose 1''-2''-cyclic phosphate (APPR&gt;P). May function as an ADP-ribosylase.</text>
</comment>
<evidence type="ECO:0000313" key="6">
    <source>
        <dbReference type="EMBL" id="TYB30667.1"/>
    </source>
</evidence>
<organism evidence="6 7">
    <name type="scientific">Candidatus Mcinerneyibacterium aminivorans</name>
    <dbReference type="NCBI Taxonomy" id="2703815"/>
    <lineage>
        <taxon>Bacteria</taxon>
        <taxon>Candidatus Macinerneyibacteriota</taxon>
        <taxon>Candidatus Mcinerneyibacteria</taxon>
        <taxon>Candidatus Mcinerneyibacteriales</taxon>
        <taxon>Candidatus Mcinerneyibacteriaceae</taxon>
        <taxon>Candidatus Mcinerneyibacterium</taxon>
    </lineage>
</organism>
<dbReference type="Gene3D" id="3.20.170.30">
    <property type="match status" value="1"/>
</dbReference>
<gene>
    <name evidence="5" type="primary">kptA</name>
    <name evidence="6" type="ORF">FXF47_07775</name>
</gene>
<dbReference type="HAMAP" id="MF_00299">
    <property type="entry name" value="KptA"/>
    <property type="match status" value="1"/>
</dbReference>
<dbReference type="AlphaFoldDB" id="A0A5D0MAH1"/>
<keyword evidence="3 5" id="KW-0520">NAD</keyword>
<evidence type="ECO:0000256" key="5">
    <source>
        <dbReference type="HAMAP-Rule" id="MF_00299"/>
    </source>
</evidence>
<dbReference type="Pfam" id="PF01885">
    <property type="entry name" value="PTS_2-RNA"/>
    <property type="match status" value="1"/>
</dbReference>
<dbReference type="EMBL" id="VSIX01000089">
    <property type="protein sequence ID" value="TYB30667.1"/>
    <property type="molecule type" value="Genomic_DNA"/>
</dbReference>
<dbReference type="InterPro" id="IPR042081">
    <property type="entry name" value="RNA_2'-PTrans_C"/>
</dbReference>
<proteinExistence type="inferred from homology"/>
<keyword evidence="7" id="KW-1185">Reference proteome</keyword>
<dbReference type="EC" id="2.7.1.-" evidence="5"/>
<evidence type="ECO:0000256" key="1">
    <source>
        <dbReference type="ARBA" id="ARBA00009836"/>
    </source>
</evidence>
<evidence type="ECO:0000256" key="3">
    <source>
        <dbReference type="ARBA" id="ARBA00023027"/>
    </source>
</evidence>
<evidence type="ECO:0000256" key="2">
    <source>
        <dbReference type="ARBA" id="ARBA00022679"/>
    </source>
</evidence>
<protein>
    <recommendedName>
        <fullName evidence="5">Probable RNA 2'-phosphotransferase</fullName>
        <ecNumber evidence="5">2.7.1.-</ecNumber>
    </recommendedName>
</protein>
<dbReference type="GO" id="GO:0003950">
    <property type="term" value="F:NAD+ poly-ADP-ribosyltransferase activity"/>
    <property type="evidence" value="ECO:0007669"/>
    <property type="project" value="InterPro"/>
</dbReference>
<dbReference type="InterPro" id="IPR022928">
    <property type="entry name" value="RNA_2'-PTrans_KptA"/>
</dbReference>
<dbReference type="SUPFAM" id="SSF56399">
    <property type="entry name" value="ADP-ribosylation"/>
    <property type="match status" value="1"/>
</dbReference>
<sequence>MDKIKVSKTMSYILRHHPEEFNLKINPDGSIAFDRFIAKLKEKFNSINEEDIVKIVRNDPKGRFSISDNKRYIRANYGHSIEDVYPEYEKVTPPKFLYHGTARRNINSIKNDGLLPGNRNFVHLSETKKEAFDVGRRHDAYPVVLIVEAKKINLDSNSSIDFYKAGGVYLCKKIPSRFIIFSNKIHKGKEM</sequence>
<comment type="similarity">
    <text evidence="1 5">Belongs to the KptA/TPT1 family.</text>
</comment>
<evidence type="ECO:0000256" key="4">
    <source>
        <dbReference type="ARBA" id="ARBA00025212"/>
    </source>
</evidence>
<name>A0A5D0MAH1_9BACT</name>
<dbReference type="PANTHER" id="PTHR12684:SF2">
    <property type="entry name" value="TRNA 2'-PHOSPHOTRANSFERASE 1"/>
    <property type="match status" value="1"/>
</dbReference>
<dbReference type="Proteomes" id="UP000324143">
    <property type="component" value="Unassembled WGS sequence"/>
</dbReference>
<dbReference type="PANTHER" id="PTHR12684">
    <property type="entry name" value="PUTATIVE PHOSPHOTRANSFERASE"/>
    <property type="match status" value="1"/>
</dbReference>